<keyword evidence="2" id="KW-1185">Reference proteome</keyword>
<dbReference type="EMBL" id="DS549661">
    <property type="protein sequence ID" value="EDR25105.1"/>
    <property type="molecule type" value="Genomic_DNA"/>
</dbReference>
<organism evidence="2">
    <name type="scientific">Entamoeba dispar (strain ATCC PRA-260 / SAW760)</name>
    <dbReference type="NCBI Taxonomy" id="370354"/>
    <lineage>
        <taxon>Eukaryota</taxon>
        <taxon>Amoebozoa</taxon>
        <taxon>Evosea</taxon>
        <taxon>Archamoebae</taxon>
        <taxon>Mastigamoebida</taxon>
        <taxon>Entamoebidae</taxon>
        <taxon>Entamoeba</taxon>
    </lineage>
</organism>
<name>B0EK37_ENTDS</name>
<accession>B0EK37</accession>
<proteinExistence type="predicted"/>
<evidence type="ECO:0000313" key="2">
    <source>
        <dbReference type="Proteomes" id="UP000008076"/>
    </source>
</evidence>
<dbReference type="RefSeq" id="XP_001738560.1">
    <property type="nucleotide sequence ID" value="XM_001738508.1"/>
</dbReference>
<dbReference type="AlphaFoldDB" id="B0EK37"/>
<dbReference type="VEuPathDB" id="AmoebaDB:EDI_110470"/>
<dbReference type="eggNOG" id="ENOG502RD9Q">
    <property type="taxonomic scope" value="Eukaryota"/>
</dbReference>
<evidence type="ECO:0000313" key="1">
    <source>
        <dbReference type="EMBL" id="EDR25105.1"/>
    </source>
</evidence>
<protein>
    <submittedName>
        <fullName evidence="1">Uncharacterized protein</fullName>
    </submittedName>
</protein>
<sequence>MSMKTKPMQSKVSKQISIQNQRLYVICGCYYLIMKGWTILFSSEKRSAKSYDHFFPINKMWDKNGVLVFSDEKDYEIETLPNGSVVLILNDEGIPISIENQNRSRMNNKKYKEIVIMNILNAFYNKFEKMDARGIKIISTKKSNKNLSSFRYQLIPLVNEEGELVNFVDYNKMKDTIGTPMYRLLCSLLMKKRGQGPPCKYLLVGNESWLNEQYQSICADNQGTCLITKNRLVHLIIFCPCTCVPPIPIMVGTDYRPFCDVSRVKFIHQQQEVYQSTSQILKDQSNEYDPDKESKTDTLYCGIGFIQRFDDTFE</sequence>
<dbReference type="GeneID" id="5883646"/>
<dbReference type="KEGG" id="edi:EDI_110470"/>
<dbReference type="Proteomes" id="UP000008076">
    <property type="component" value="Unassembled WGS sequence"/>
</dbReference>
<gene>
    <name evidence="1" type="ORF">EDI_110470</name>
</gene>
<reference evidence="2" key="1">
    <citation type="submission" date="2007-12" db="EMBL/GenBank/DDBJ databases">
        <title>Annotation of Entamoeba dispar SAW760.</title>
        <authorList>
            <person name="Lorenzi H."/>
            <person name="Inman J."/>
            <person name="Schobel S."/>
            <person name="Amedeo P."/>
            <person name="Caler E."/>
        </authorList>
    </citation>
    <scope>NUCLEOTIDE SEQUENCE [LARGE SCALE GENOMIC DNA]</scope>
    <source>
        <strain evidence="2">ATCC PRA-260 / SAW760</strain>
    </source>
</reference>